<sequence length="270" mass="30525">MPPSIFTSPAQPSLPFAQPSLRLDPSPFAQLLPFTQHCLFSLLRLDRSLLSLGPWISLGVSLISRLCHYLVLDSHGALPLYASIIEGDIDIDSPSLGVSQNNPMLVSNSSPKVEIITTNKGKRGINFSVDEDKLLVSAWLNTSLDPLHGNELKQETFRQKIWQYFCNHSAAGTTRTPISLSSRWGIINKKTSRFCGFLASLEGKPKRPIERKKASEKDVGEYLAKKMKCIEESQEQEKESLHIKAEMVRLEELRDKERIRLEELRDKERV</sequence>
<keyword evidence="2" id="KW-1185">Reference proteome</keyword>
<name>A0A7N2MNB9_QUELO</name>
<protein>
    <recommendedName>
        <fullName evidence="3">No apical meristem-associated C-terminal domain-containing protein</fullName>
    </recommendedName>
</protein>
<dbReference type="Gramene" id="QL10p020337:mrna">
    <property type="protein sequence ID" value="QL10p020337:mrna"/>
    <property type="gene ID" value="QL10p020337"/>
</dbReference>
<dbReference type="EMBL" id="LRBV02000010">
    <property type="status" value="NOT_ANNOTATED_CDS"/>
    <property type="molecule type" value="Genomic_DNA"/>
</dbReference>
<evidence type="ECO:0000313" key="1">
    <source>
        <dbReference type="EnsemblPlants" id="QL10p020337:mrna"/>
    </source>
</evidence>
<evidence type="ECO:0000313" key="2">
    <source>
        <dbReference type="Proteomes" id="UP000594261"/>
    </source>
</evidence>
<reference evidence="1 2" key="1">
    <citation type="journal article" date="2016" name="G3 (Bethesda)">
        <title>First Draft Assembly and Annotation of the Genome of a California Endemic Oak Quercus lobata Nee (Fagaceae).</title>
        <authorList>
            <person name="Sork V.L."/>
            <person name="Fitz-Gibbon S.T."/>
            <person name="Puiu D."/>
            <person name="Crepeau M."/>
            <person name="Gugger P.F."/>
            <person name="Sherman R."/>
            <person name="Stevens K."/>
            <person name="Langley C.H."/>
            <person name="Pellegrini M."/>
            <person name="Salzberg S.L."/>
        </authorList>
    </citation>
    <scope>NUCLEOTIDE SEQUENCE [LARGE SCALE GENOMIC DNA]</scope>
    <source>
        <strain evidence="1 2">cv. SW786</strain>
    </source>
</reference>
<proteinExistence type="predicted"/>
<dbReference type="PANTHER" id="PTHR45125">
    <property type="entry name" value="F21J9.4-RELATED"/>
    <property type="match status" value="1"/>
</dbReference>
<dbReference type="InParanoid" id="A0A7N2MNB9"/>
<dbReference type="PANTHER" id="PTHR45125:SF3">
    <property type="entry name" value="NO-APICAL-MERISTEM-ASSOCIATED CARBOXY-TERMINAL DOMAIN PROTEIN"/>
    <property type="match status" value="1"/>
</dbReference>
<reference evidence="1" key="2">
    <citation type="submission" date="2021-01" db="UniProtKB">
        <authorList>
            <consortium name="EnsemblPlants"/>
        </authorList>
    </citation>
    <scope>IDENTIFICATION</scope>
</reference>
<dbReference type="Proteomes" id="UP000594261">
    <property type="component" value="Chromosome 10"/>
</dbReference>
<evidence type="ECO:0008006" key="3">
    <source>
        <dbReference type="Google" id="ProtNLM"/>
    </source>
</evidence>
<organism evidence="1 2">
    <name type="scientific">Quercus lobata</name>
    <name type="common">Valley oak</name>
    <dbReference type="NCBI Taxonomy" id="97700"/>
    <lineage>
        <taxon>Eukaryota</taxon>
        <taxon>Viridiplantae</taxon>
        <taxon>Streptophyta</taxon>
        <taxon>Embryophyta</taxon>
        <taxon>Tracheophyta</taxon>
        <taxon>Spermatophyta</taxon>
        <taxon>Magnoliopsida</taxon>
        <taxon>eudicotyledons</taxon>
        <taxon>Gunneridae</taxon>
        <taxon>Pentapetalae</taxon>
        <taxon>rosids</taxon>
        <taxon>fabids</taxon>
        <taxon>Fagales</taxon>
        <taxon>Fagaceae</taxon>
        <taxon>Quercus</taxon>
    </lineage>
</organism>
<accession>A0A7N2MNB9</accession>
<dbReference type="AlphaFoldDB" id="A0A7N2MNB9"/>
<dbReference type="EnsemblPlants" id="QL10p020337:mrna">
    <property type="protein sequence ID" value="QL10p020337:mrna"/>
    <property type="gene ID" value="QL10p020337"/>
</dbReference>